<reference evidence="3" key="2">
    <citation type="journal article" date="2016" name="Int. J. Syst. Evol. Microbiol.">
        <title>Complete genome sequence and cell structure of Limnochorda pilosa, a Gram-negative spore-former within the phylum Firmicutes.</title>
        <authorList>
            <person name="Watanabe M."/>
            <person name="Kojima H."/>
            <person name="Fukui M."/>
        </authorList>
    </citation>
    <scope>NUCLEOTIDE SEQUENCE [LARGE SCALE GENOMIC DNA]</scope>
    <source>
        <strain evidence="3">HC45</strain>
    </source>
</reference>
<feature type="compositionally biased region" description="Basic and acidic residues" evidence="1">
    <location>
        <begin position="18"/>
        <end position="29"/>
    </location>
</feature>
<sequence length="73" mass="8159">MEKGKAGGEQQGSMLEDIYDKIGDRNERKSHCKGSNECGHILRKVKKSENTGLGRRTSPSPYRNHDDQEGPLC</sequence>
<reference evidence="3" key="1">
    <citation type="submission" date="2015-07" db="EMBL/GenBank/DDBJ databases">
        <title>Complete genome sequence and phylogenetic analysis of Limnochorda pilosa.</title>
        <authorList>
            <person name="Watanabe M."/>
            <person name="Kojima H."/>
            <person name="Fukui M."/>
        </authorList>
    </citation>
    <scope>NUCLEOTIDE SEQUENCE [LARGE SCALE GENOMIC DNA]</scope>
    <source>
        <strain evidence="3">HC45</strain>
    </source>
</reference>
<evidence type="ECO:0000256" key="1">
    <source>
        <dbReference type="SAM" id="MobiDB-lite"/>
    </source>
</evidence>
<dbReference type="KEGG" id="lpil:LIP_0130"/>
<protein>
    <submittedName>
        <fullName evidence="2">Uncharacterized protein</fullName>
    </submittedName>
</protein>
<keyword evidence="3" id="KW-1185">Reference proteome</keyword>
<organism evidence="2 3">
    <name type="scientific">Limnochorda pilosa</name>
    <dbReference type="NCBI Taxonomy" id="1555112"/>
    <lineage>
        <taxon>Bacteria</taxon>
        <taxon>Bacillati</taxon>
        <taxon>Bacillota</taxon>
        <taxon>Limnochordia</taxon>
        <taxon>Limnochordales</taxon>
        <taxon>Limnochordaceae</taxon>
        <taxon>Limnochorda</taxon>
    </lineage>
</organism>
<proteinExistence type="predicted"/>
<feature type="compositionally biased region" description="Basic and acidic residues" evidence="1">
    <location>
        <begin position="63"/>
        <end position="73"/>
    </location>
</feature>
<dbReference type="EMBL" id="AP014924">
    <property type="protein sequence ID" value="BAS25987.1"/>
    <property type="molecule type" value="Genomic_DNA"/>
</dbReference>
<feature type="region of interest" description="Disordered" evidence="1">
    <location>
        <begin position="1"/>
        <end position="73"/>
    </location>
</feature>
<dbReference type="Proteomes" id="UP000065807">
    <property type="component" value="Chromosome"/>
</dbReference>
<gene>
    <name evidence="2" type="ORF">LIP_0130</name>
</gene>
<evidence type="ECO:0000313" key="2">
    <source>
        <dbReference type="EMBL" id="BAS25987.1"/>
    </source>
</evidence>
<evidence type="ECO:0000313" key="3">
    <source>
        <dbReference type="Proteomes" id="UP000065807"/>
    </source>
</evidence>
<name>A0A0K2SG23_LIMPI</name>
<dbReference type="AlphaFoldDB" id="A0A0K2SG23"/>
<accession>A0A0K2SG23</accession>